<dbReference type="VEuPathDB" id="FungiDB:CIMG_12563"/>
<dbReference type="EMBL" id="GG704911">
    <property type="protein sequence ID" value="KJF59915.1"/>
    <property type="molecule type" value="Genomic_DNA"/>
</dbReference>
<keyword evidence="2" id="KW-1185">Reference proteome</keyword>
<name>A0A0D8JRD9_COCIM</name>
<dbReference type="GeneID" id="24164190"/>
<reference evidence="2" key="1">
    <citation type="journal article" date="2009" name="Genome Res.">
        <title>Comparative genomic analyses of the human fungal pathogens Coccidioides and their relatives.</title>
        <authorList>
            <person name="Sharpton T.J."/>
            <person name="Stajich J.E."/>
            <person name="Rounsley S.D."/>
            <person name="Gardner M.J."/>
            <person name="Wortman J.R."/>
            <person name="Jordar V.S."/>
            <person name="Maiti R."/>
            <person name="Kodira C.D."/>
            <person name="Neafsey D.E."/>
            <person name="Zeng Q."/>
            <person name="Hung C.-Y."/>
            <person name="McMahan C."/>
            <person name="Muszewska A."/>
            <person name="Grynberg M."/>
            <person name="Mandel M.A."/>
            <person name="Kellner E.M."/>
            <person name="Barker B.M."/>
            <person name="Galgiani J.N."/>
            <person name="Orbach M.J."/>
            <person name="Kirkland T.N."/>
            <person name="Cole G.T."/>
            <person name="Henn M.R."/>
            <person name="Birren B.W."/>
            <person name="Taylor J.W."/>
        </authorList>
    </citation>
    <scope>NUCLEOTIDE SEQUENCE [LARGE SCALE GENOMIC DNA]</scope>
    <source>
        <strain evidence="2">RS</strain>
    </source>
</reference>
<sequence length="169" mass="19908">MKRDYYRCPEKIIILTEFLCIIHILKMLQKQDYCVAAVYSNISVKNQGMCINTFNQNLLLSEDETDVSSDILISILEILDINYICIHAFQLILLSPSWLERDKTQSKTCIYHYRQMNKIMYTYCLMCRDVQIKSNILDWQAMQKSFNKLAMLLQREAGIVQDMIDLDTV</sequence>
<dbReference type="Proteomes" id="UP000001261">
    <property type="component" value="Unassembled WGS sequence"/>
</dbReference>
<evidence type="ECO:0000313" key="1">
    <source>
        <dbReference type="EMBL" id="KJF59915.1"/>
    </source>
</evidence>
<organism evidence="1 2">
    <name type="scientific">Coccidioides immitis (strain RS)</name>
    <name type="common">Valley fever fungus</name>
    <dbReference type="NCBI Taxonomy" id="246410"/>
    <lineage>
        <taxon>Eukaryota</taxon>
        <taxon>Fungi</taxon>
        <taxon>Dikarya</taxon>
        <taxon>Ascomycota</taxon>
        <taxon>Pezizomycotina</taxon>
        <taxon>Eurotiomycetes</taxon>
        <taxon>Eurotiomycetidae</taxon>
        <taxon>Onygenales</taxon>
        <taxon>Onygenaceae</taxon>
        <taxon>Coccidioides</taxon>
    </lineage>
</organism>
<protein>
    <submittedName>
        <fullName evidence="1">Uncharacterized protein</fullName>
    </submittedName>
</protein>
<accession>A0A0D8JRD9</accession>
<dbReference type="OrthoDB" id="4511048at2759"/>
<dbReference type="KEGG" id="cim:CIMG_12563"/>
<gene>
    <name evidence="1" type="ORF">CIMG_12563</name>
</gene>
<dbReference type="RefSeq" id="XP_004445511.1">
    <property type="nucleotide sequence ID" value="XM_004445454.1"/>
</dbReference>
<evidence type="ECO:0000313" key="2">
    <source>
        <dbReference type="Proteomes" id="UP000001261"/>
    </source>
</evidence>
<proteinExistence type="predicted"/>
<dbReference type="AlphaFoldDB" id="A0A0D8JRD9"/>
<dbReference type="STRING" id="246410.A0A0D8JRD9"/>
<reference evidence="2" key="2">
    <citation type="journal article" date="2010" name="Genome Res.">
        <title>Population genomic sequencing of Coccidioides fungi reveals recent hybridization and transposon control.</title>
        <authorList>
            <person name="Neafsey D.E."/>
            <person name="Barker B.M."/>
            <person name="Sharpton T.J."/>
            <person name="Stajich J.E."/>
            <person name="Park D.J."/>
            <person name="Whiston E."/>
            <person name="Hung C.-Y."/>
            <person name="McMahan C."/>
            <person name="White J."/>
            <person name="Sykes S."/>
            <person name="Heiman D."/>
            <person name="Young S."/>
            <person name="Zeng Q."/>
            <person name="Abouelleil A."/>
            <person name="Aftuck L."/>
            <person name="Bessette D."/>
            <person name="Brown A."/>
            <person name="FitzGerald M."/>
            <person name="Lui A."/>
            <person name="Macdonald J.P."/>
            <person name="Priest M."/>
            <person name="Orbach M.J."/>
            <person name="Galgiani J.N."/>
            <person name="Kirkland T.N."/>
            <person name="Cole G.T."/>
            <person name="Birren B.W."/>
            <person name="Henn M.R."/>
            <person name="Taylor J.W."/>
            <person name="Rounsley S.D."/>
        </authorList>
    </citation>
    <scope>GENOME REANNOTATION</scope>
    <source>
        <strain evidence="2">RS</strain>
    </source>
</reference>
<dbReference type="InParanoid" id="A0A0D8JRD9"/>